<dbReference type="GO" id="GO:0006338">
    <property type="term" value="P:chromatin remodeling"/>
    <property type="evidence" value="ECO:0007669"/>
    <property type="project" value="InterPro"/>
</dbReference>
<dbReference type="InterPro" id="IPR032742">
    <property type="entry name" value="Iec3_N"/>
</dbReference>
<keyword evidence="6" id="KW-1185">Reference proteome</keyword>
<evidence type="ECO:0000256" key="1">
    <source>
        <dbReference type="SAM" id="Coils"/>
    </source>
</evidence>
<evidence type="ECO:0000313" key="5">
    <source>
        <dbReference type="EMBL" id="TQB68396.1"/>
    </source>
</evidence>
<dbReference type="Pfam" id="PF24244">
    <property type="entry name" value="Iec3-like_M"/>
    <property type="match status" value="1"/>
</dbReference>
<evidence type="ECO:0000259" key="4">
    <source>
        <dbReference type="Pfam" id="PF24244"/>
    </source>
</evidence>
<dbReference type="OrthoDB" id="1650at2759"/>
<feature type="region of interest" description="Disordered" evidence="2">
    <location>
        <begin position="1"/>
        <end position="20"/>
    </location>
</feature>
<dbReference type="AlphaFoldDB" id="A0A507QIS7"/>
<evidence type="ECO:0008006" key="7">
    <source>
        <dbReference type="Google" id="ProtNLM"/>
    </source>
</evidence>
<dbReference type="Pfam" id="PF14612">
    <property type="entry name" value="Ino80_Iec3"/>
    <property type="match status" value="1"/>
</dbReference>
<organism evidence="5 6">
    <name type="scientific">Monascus purpureus</name>
    <name type="common">Red mold</name>
    <name type="synonym">Monascus anka</name>
    <dbReference type="NCBI Taxonomy" id="5098"/>
    <lineage>
        <taxon>Eukaryota</taxon>
        <taxon>Fungi</taxon>
        <taxon>Dikarya</taxon>
        <taxon>Ascomycota</taxon>
        <taxon>Pezizomycotina</taxon>
        <taxon>Eurotiomycetes</taxon>
        <taxon>Eurotiomycetidae</taxon>
        <taxon>Eurotiales</taxon>
        <taxon>Aspergillaceae</taxon>
        <taxon>Monascus</taxon>
    </lineage>
</organism>
<gene>
    <name evidence="5" type="ORF">MPDQ_003539</name>
</gene>
<keyword evidence="1" id="KW-0175">Coiled coil</keyword>
<sequence>MAQDGDETQSVVESLPDAPPVKQSYRSFKKKFAKMKLKFELEMKESEALIREQLRIEDLSKRIQEQNDQLLEVLLEFNDNLHMPPTLRYDLSVPGDPVFPTSSESGSMTMISDPATARSVLNEARVEVAAGTLTPESYRSVENAVKRGKAFAPELQYTTLLRTPHTVPPPEGQQQSADNEISNNLGFLTPEHETDYCLTLDASLGDESAAVQLSRAPEKPSLAERERALTMKNPVSVYNWLRKNQPQIFLQDNEVTSEKSGSRPANLRSSKRVSGQVRKNEDIYDEDGILMEVGSTSGSARGKRKRDEDTGYRPKGGSSRPSRKKKDDGASNGKRASKK</sequence>
<accession>A0A507QIS7</accession>
<dbReference type="EMBL" id="VIFY01000221">
    <property type="protein sequence ID" value="TQB68396.1"/>
    <property type="molecule type" value="Genomic_DNA"/>
</dbReference>
<evidence type="ECO:0000256" key="2">
    <source>
        <dbReference type="SAM" id="MobiDB-lite"/>
    </source>
</evidence>
<protein>
    <recommendedName>
        <fullName evidence="7">IEC3 subunit of the Ino80 complex, chromatin re-modelling-domain-containing protein</fullName>
    </recommendedName>
</protein>
<feature type="region of interest" description="Disordered" evidence="2">
    <location>
        <begin position="253"/>
        <end position="339"/>
    </location>
</feature>
<dbReference type="GO" id="GO:0031011">
    <property type="term" value="C:Ino80 complex"/>
    <property type="evidence" value="ECO:0007669"/>
    <property type="project" value="InterPro"/>
</dbReference>
<evidence type="ECO:0000259" key="3">
    <source>
        <dbReference type="Pfam" id="PF14612"/>
    </source>
</evidence>
<proteinExistence type="predicted"/>
<reference evidence="5 6" key="1">
    <citation type="submission" date="2019-06" db="EMBL/GenBank/DDBJ databases">
        <title>Wine fermentation using esterase from Monascus purpureus.</title>
        <authorList>
            <person name="Geng C."/>
            <person name="Zhang Y."/>
        </authorList>
    </citation>
    <scope>NUCLEOTIDE SEQUENCE [LARGE SCALE GENOMIC DNA]</scope>
    <source>
        <strain evidence="5">HQ1</strain>
    </source>
</reference>
<dbReference type="STRING" id="5098.A0A507QIS7"/>
<name>A0A507QIS7_MONPU</name>
<evidence type="ECO:0000313" key="6">
    <source>
        <dbReference type="Proteomes" id="UP000319663"/>
    </source>
</evidence>
<feature type="domain" description="INO80 complex subunit 3 N-terminal" evidence="3">
    <location>
        <begin position="26"/>
        <end position="95"/>
    </location>
</feature>
<dbReference type="InterPro" id="IPR055449">
    <property type="entry name" value="Iec3-like_M"/>
</dbReference>
<comment type="caution">
    <text evidence="5">The sequence shown here is derived from an EMBL/GenBank/DDBJ whole genome shotgun (WGS) entry which is preliminary data.</text>
</comment>
<feature type="coiled-coil region" evidence="1">
    <location>
        <begin position="49"/>
        <end position="76"/>
    </location>
</feature>
<feature type="domain" description="INO80 complex subunit 3-like middle region" evidence="4">
    <location>
        <begin position="156"/>
        <end position="254"/>
    </location>
</feature>
<dbReference type="Proteomes" id="UP000319663">
    <property type="component" value="Unassembled WGS sequence"/>
</dbReference>